<comment type="caution">
    <text evidence="1">The sequence shown here is derived from an EMBL/GenBank/DDBJ whole genome shotgun (WGS) entry which is preliminary data.</text>
</comment>
<dbReference type="AlphaFoldDB" id="A0AAD4V8G6"/>
<protein>
    <submittedName>
        <fullName evidence="1">Uncharacterized protein</fullName>
    </submittedName>
</protein>
<organism evidence="1 2">
    <name type="scientific">Prunus dulcis</name>
    <name type="common">Almond</name>
    <name type="synonym">Amygdalus dulcis</name>
    <dbReference type="NCBI Taxonomy" id="3755"/>
    <lineage>
        <taxon>Eukaryota</taxon>
        <taxon>Viridiplantae</taxon>
        <taxon>Streptophyta</taxon>
        <taxon>Embryophyta</taxon>
        <taxon>Tracheophyta</taxon>
        <taxon>Spermatophyta</taxon>
        <taxon>Magnoliopsida</taxon>
        <taxon>eudicotyledons</taxon>
        <taxon>Gunneridae</taxon>
        <taxon>Pentapetalae</taxon>
        <taxon>rosids</taxon>
        <taxon>fabids</taxon>
        <taxon>Rosales</taxon>
        <taxon>Rosaceae</taxon>
        <taxon>Amygdaloideae</taxon>
        <taxon>Amygdaleae</taxon>
        <taxon>Prunus</taxon>
    </lineage>
</organism>
<gene>
    <name evidence="1" type="ORF">L3X38_039370</name>
</gene>
<proteinExistence type="predicted"/>
<evidence type="ECO:0000313" key="2">
    <source>
        <dbReference type="Proteomes" id="UP001054821"/>
    </source>
</evidence>
<name>A0AAD4V8G6_PRUDU</name>
<dbReference type="Proteomes" id="UP001054821">
    <property type="component" value="Chromosome 7"/>
</dbReference>
<reference evidence="1 2" key="1">
    <citation type="journal article" date="2022" name="G3 (Bethesda)">
        <title>Whole-genome sequence and methylome profiling of the almond [Prunus dulcis (Mill.) D.A. Webb] cultivar 'Nonpareil'.</title>
        <authorList>
            <person name="D'Amico-Willman K.M."/>
            <person name="Ouma W.Z."/>
            <person name="Meulia T."/>
            <person name="Sideli G.M."/>
            <person name="Gradziel T.M."/>
            <person name="Fresnedo-Ramirez J."/>
        </authorList>
    </citation>
    <scope>NUCLEOTIDE SEQUENCE [LARGE SCALE GENOMIC DNA]</scope>
    <source>
        <strain evidence="1">Clone GOH B32 T37-40</strain>
    </source>
</reference>
<dbReference type="EMBL" id="JAJFAZ020000007">
    <property type="protein sequence ID" value="KAI5319662.1"/>
    <property type="molecule type" value="Genomic_DNA"/>
</dbReference>
<evidence type="ECO:0000313" key="1">
    <source>
        <dbReference type="EMBL" id="KAI5319662.1"/>
    </source>
</evidence>
<accession>A0AAD4V8G6</accession>
<keyword evidence="2" id="KW-1185">Reference proteome</keyword>
<sequence>MASNDHDDEDMAKALAYIEHMLLDYDDELEEDVHAEENEQLAVKIQEFEAFLLGTDAIAAEQPQPEQGSFFYGNHAVRESRAFKNLLPYMPKKSLQHNKACLYNNRN</sequence>